<dbReference type="Pfam" id="PF02661">
    <property type="entry name" value="Fic"/>
    <property type="match status" value="1"/>
</dbReference>
<proteinExistence type="predicted"/>
<keyword evidence="2" id="KW-0131">Cell cycle</keyword>
<name>A0ABQ1XTW8_9PROT</name>
<dbReference type="RefSeq" id="WP_188452388.1">
    <property type="nucleotide sequence ID" value="NZ_BMFS01000008.1"/>
</dbReference>
<organism evidence="2 3">
    <name type="scientific">Glycocaulis albus</name>
    <dbReference type="NCBI Taxonomy" id="1382801"/>
    <lineage>
        <taxon>Bacteria</taxon>
        <taxon>Pseudomonadati</taxon>
        <taxon>Pseudomonadota</taxon>
        <taxon>Alphaproteobacteria</taxon>
        <taxon>Maricaulales</taxon>
        <taxon>Maricaulaceae</taxon>
        <taxon>Glycocaulis</taxon>
    </lineage>
</organism>
<dbReference type="PANTHER" id="PTHR13504:SF33">
    <property type="entry name" value="FIC FAMILY PROTEIN"/>
    <property type="match status" value="1"/>
</dbReference>
<dbReference type="Proteomes" id="UP000648722">
    <property type="component" value="Unassembled WGS sequence"/>
</dbReference>
<protein>
    <submittedName>
        <fullName evidence="2">Cell division protein Fic</fullName>
    </submittedName>
</protein>
<gene>
    <name evidence="2" type="ORF">GCM10007420_19470</name>
</gene>
<dbReference type="InterPro" id="IPR036597">
    <property type="entry name" value="Fido-like_dom_sf"/>
</dbReference>
<evidence type="ECO:0000313" key="3">
    <source>
        <dbReference type="Proteomes" id="UP000648722"/>
    </source>
</evidence>
<dbReference type="Gene3D" id="1.10.10.10">
    <property type="entry name" value="Winged helix-like DNA-binding domain superfamily/Winged helix DNA-binding domain"/>
    <property type="match status" value="1"/>
</dbReference>
<evidence type="ECO:0000259" key="1">
    <source>
        <dbReference type="PROSITE" id="PS51459"/>
    </source>
</evidence>
<dbReference type="Gene3D" id="1.10.3290.10">
    <property type="entry name" value="Fido-like domain"/>
    <property type="match status" value="1"/>
</dbReference>
<reference evidence="3" key="1">
    <citation type="journal article" date="2019" name="Int. J. Syst. Evol. Microbiol.">
        <title>The Global Catalogue of Microorganisms (GCM) 10K type strain sequencing project: providing services to taxonomists for standard genome sequencing and annotation.</title>
        <authorList>
            <consortium name="The Broad Institute Genomics Platform"/>
            <consortium name="The Broad Institute Genome Sequencing Center for Infectious Disease"/>
            <person name="Wu L."/>
            <person name="Ma J."/>
        </authorList>
    </citation>
    <scope>NUCLEOTIDE SEQUENCE [LARGE SCALE GENOMIC DNA]</scope>
    <source>
        <strain evidence="3">CGMCC 1.12766</strain>
    </source>
</reference>
<keyword evidence="2" id="KW-0132">Cell division</keyword>
<dbReference type="SUPFAM" id="SSF140931">
    <property type="entry name" value="Fic-like"/>
    <property type="match status" value="1"/>
</dbReference>
<dbReference type="InterPro" id="IPR040198">
    <property type="entry name" value="Fido_containing"/>
</dbReference>
<dbReference type="EMBL" id="BMFS01000008">
    <property type="protein sequence ID" value="GGH03243.1"/>
    <property type="molecule type" value="Genomic_DNA"/>
</dbReference>
<comment type="caution">
    <text evidence="2">The sequence shown here is derived from an EMBL/GenBank/DDBJ whole genome shotgun (WGS) entry which is preliminary data.</text>
</comment>
<feature type="domain" description="Fido" evidence="1">
    <location>
        <begin position="114"/>
        <end position="271"/>
    </location>
</feature>
<dbReference type="InterPro" id="IPR003812">
    <property type="entry name" value="Fido"/>
</dbReference>
<dbReference type="PANTHER" id="PTHR13504">
    <property type="entry name" value="FIDO DOMAIN-CONTAINING PROTEIN DDB_G0283145"/>
    <property type="match status" value="1"/>
</dbReference>
<dbReference type="PROSITE" id="PS51459">
    <property type="entry name" value="FIDO"/>
    <property type="match status" value="1"/>
</dbReference>
<dbReference type="GO" id="GO:0051301">
    <property type="term" value="P:cell division"/>
    <property type="evidence" value="ECO:0007669"/>
    <property type="project" value="UniProtKB-KW"/>
</dbReference>
<sequence length="372" mass="41819">MRFIHENPDWPRLDWDISKLSSRLATLRYREGRLIGRMEGLELDLRQEANLGTLTEDVVKSSAIEGETLNRDEVRSSIARQLGLDAGRLVTSGRNVDGIVEMMVDATRDFAAPLTAERLFGWHSALFPTGRSGMQRITTGGWRTGATGPMQVVSGPFGRETVHFEAPHADRLEAEMAAFLEWFNAPSSTDPVLRAGIAHFWFVTIHPFEDGNGRIARAIADMSLARADGSAERFYSMSAQIEAERKTYYERLEAQQRNGLDITAWLDWFLDCLGRAVDQAEAVLETVVYKAALWQKISHHPINDRQRQVIQRMLEDEWEGHLNTSKYAKLTKCSNDTALRDIKELLASGILLQNPGGGRSTSYRLVELAELS</sequence>
<dbReference type="Pfam" id="PF13776">
    <property type="entry name" value="DUF4172"/>
    <property type="match status" value="1"/>
</dbReference>
<keyword evidence="3" id="KW-1185">Reference proteome</keyword>
<accession>A0ABQ1XTW8</accession>
<dbReference type="InterPro" id="IPR036388">
    <property type="entry name" value="WH-like_DNA-bd_sf"/>
</dbReference>
<evidence type="ECO:0000313" key="2">
    <source>
        <dbReference type="EMBL" id="GGH03243.1"/>
    </source>
</evidence>
<dbReference type="InterPro" id="IPR025230">
    <property type="entry name" value="DUF4172"/>
</dbReference>